<protein>
    <recommendedName>
        <fullName evidence="5">DRBM domain-containing protein</fullName>
    </recommendedName>
</protein>
<evidence type="ECO:0000256" key="1">
    <source>
        <dbReference type="ARBA" id="ARBA00022737"/>
    </source>
</evidence>
<feature type="domain" description="DRBM" evidence="5">
    <location>
        <begin position="211"/>
        <end position="279"/>
    </location>
</feature>
<keyword evidence="2 3" id="KW-0694">RNA-binding</keyword>
<evidence type="ECO:0000313" key="6">
    <source>
        <dbReference type="EMBL" id="KAE9462406.1"/>
    </source>
</evidence>
<dbReference type="PANTHER" id="PTHR46031">
    <property type="match status" value="1"/>
</dbReference>
<sequence>MYKTRLQEVCQGNKWGLPKYSCIKDGPDHAPHFRASVSVNGVSFDSPSVSKSSKHALNEAAMLAFLHFASPGLPDRILTELPFVFMKKPTGDMLMHTCGYIYLLFSNKIASYTGLMIIGKQHKYKMQLQNYAQSKTLDPPLYSSKSEGPPHALQFQGTVTIDGHSFDSPGHFRTLKEAEHVAARVALMSLSSDSFQEASFKMHLFIIDARLYKNLLQELAQSEGFALPEYKTEKCGPPHMLTFFSTVEVEGEIFRGKGGKSHKLAEQNAAKQSLHAYLLSLDVEAARFMDNNLSCNSISVCVGMSEEPIYGTGHGKSTRCGDLTSGGSSEEEMLKCSPSPDPSKEFVKQAEETNDEEVVSTENVPLSTMESPTLPKMEETIGSGKSPSSFESPPKSSTLATTDSKREKNAEVKSYLLGNKVRVYTCIPEITFPKGIVLLPIDDCKWVAVSLEFPNEKGN</sequence>
<dbReference type="InterPro" id="IPR014720">
    <property type="entry name" value="dsRBD_dom"/>
</dbReference>
<dbReference type="OrthoDB" id="5274873at2759"/>
<evidence type="ECO:0000256" key="3">
    <source>
        <dbReference type="PROSITE-ProRule" id="PRU00266"/>
    </source>
</evidence>
<evidence type="ECO:0000256" key="2">
    <source>
        <dbReference type="ARBA" id="ARBA00022884"/>
    </source>
</evidence>
<organism evidence="6">
    <name type="scientific">Rhododendron williamsianum</name>
    <dbReference type="NCBI Taxonomy" id="262921"/>
    <lineage>
        <taxon>Eukaryota</taxon>
        <taxon>Viridiplantae</taxon>
        <taxon>Streptophyta</taxon>
        <taxon>Embryophyta</taxon>
        <taxon>Tracheophyta</taxon>
        <taxon>Spermatophyta</taxon>
        <taxon>Magnoliopsida</taxon>
        <taxon>eudicotyledons</taxon>
        <taxon>Gunneridae</taxon>
        <taxon>Pentapetalae</taxon>
        <taxon>asterids</taxon>
        <taxon>Ericales</taxon>
        <taxon>Ericaceae</taxon>
        <taxon>Ericoideae</taxon>
        <taxon>Rhodoreae</taxon>
        <taxon>Rhododendron</taxon>
    </lineage>
</organism>
<dbReference type="EMBL" id="QEFC01000715">
    <property type="protein sequence ID" value="KAE9462406.1"/>
    <property type="molecule type" value="Genomic_DNA"/>
</dbReference>
<feature type="compositionally biased region" description="Low complexity" evidence="4">
    <location>
        <begin position="382"/>
        <end position="397"/>
    </location>
</feature>
<evidence type="ECO:0000259" key="5">
    <source>
        <dbReference type="PROSITE" id="PS50137"/>
    </source>
</evidence>
<dbReference type="AlphaFoldDB" id="A0A6A4LNG9"/>
<accession>A0A6A4LNG9</accession>
<feature type="non-terminal residue" evidence="6">
    <location>
        <position position="1"/>
    </location>
</feature>
<name>A0A6A4LNG9_9ERIC</name>
<evidence type="ECO:0000256" key="4">
    <source>
        <dbReference type="SAM" id="MobiDB-lite"/>
    </source>
</evidence>
<dbReference type="Gene3D" id="3.30.160.20">
    <property type="match status" value="3"/>
</dbReference>
<feature type="region of interest" description="Disordered" evidence="4">
    <location>
        <begin position="315"/>
        <end position="408"/>
    </location>
</feature>
<dbReference type="GO" id="GO:0003723">
    <property type="term" value="F:RNA binding"/>
    <property type="evidence" value="ECO:0007669"/>
    <property type="project" value="UniProtKB-UniRule"/>
</dbReference>
<gene>
    <name evidence="6" type="ORF">C3L33_05685</name>
</gene>
<feature type="domain" description="DRBM" evidence="5">
    <location>
        <begin position="1"/>
        <end position="70"/>
    </location>
</feature>
<dbReference type="SMART" id="SM00358">
    <property type="entry name" value="DSRM"/>
    <property type="match status" value="3"/>
</dbReference>
<dbReference type="Pfam" id="PF00035">
    <property type="entry name" value="dsrm"/>
    <property type="match status" value="3"/>
</dbReference>
<comment type="caution">
    <text evidence="6">The sequence shown here is derived from an EMBL/GenBank/DDBJ whole genome shotgun (WGS) entry which is preliminary data.</text>
</comment>
<proteinExistence type="predicted"/>
<dbReference type="PANTHER" id="PTHR46031:SF31">
    <property type="entry name" value="DOUBLE-STRANDED RNA-BINDING PROTEIN 1-LIKE"/>
    <property type="match status" value="1"/>
</dbReference>
<dbReference type="SUPFAM" id="SSF54768">
    <property type="entry name" value="dsRNA-binding domain-like"/>
    <property type="match status" value="3"/>
</dbReference>
<feature type="compositionally biased region" description="Basic and acidic residues" evidence="4">
    <location>
        <begin position="342"/>
        <end position="351"/>
    </location>
</feature>
<keyword evidence="1" id="KW-0677">Repeat</keyword>
<dbReference type="PROSITE" id="PS50137">
    <property type="entry name" value="DS_RBD"/>
    <property type="match status" value="3"/>
</dbReference>
<feature type="domain" description="DRBM" evidence="5">
    <location>
        <begin position="123"/>
        <end position="192"/>
    </location>
</feature>
<reference evidence="6" key="1">
    <citation type="journal article" date="2019" name="Genome Biol. Evol.">
        <title>The Rhododendron genome and chromosomal organization provide insight into shared whole-genome duplications across the heath family (Ericaceae).</title>
        <authorList>
            <person name="Soza V.L."/>
            <person name="Lindsley D."/>
            <person name="Waalkes A."/>
            <person name="Ramage E."/>
            <person name="Patwardhan R.P."/>
            <person name="Burton J.N."/>
            <person name="Adey A."/>
            <person name="Kumar A."/>
            <person name="Qiu R."/>
            <person name="Shendure J."/>
            <person name="Hall B."/>
        </authorList>
    </citation>
    <scope>NUCLEOTIDE SEQUENCE</scope>
    <source>
        <strain evidence="6">RSF 1966-606</strain>
    </source>
</reference>
<feature type="compositionally biased region" description="Polar residues" evidence="4">
    <location>
        <begin position="360"/>
        <end position="371"/>
    </location>
</feature>